<dbReference type="GO" id="GO:0000160">
    <property type="term" value="P:phosphorelay signal transduction system"/>
    <property type="evidence" value="ECO:0007669"/>
    <property type="project" value="InterPro"/>
</dbReference>
<dbReference type="PROSITE" id="PS50110">
    <property type="entry name" value="RESPONSE_REGULATORY"/>
    <property type="match status" value="1"/>
</dbReference>
<gene>
    <name evidence="3" type="ORF">FOY91_03115</name>
</gene>
<feature type="modified residue" description="4-aspartylphosphate" evidence="1">
    <location>
        <position position="39"/>
    </location>
</feature>
<sequence>MTAEDLVEDMGCVVAGSAASLAEAEVLAARGQFDIAMLDINLNGETSLPVAAALQQAGIPFVFTTGYGSGAPVEAFTGVEIVKKPYGAAVLAAALGRLAARVRGRDGGTGDR</sequence>
<comment type="caution">
    <text evidence="3">The sequence shown here is derived from an EMBL/GenBank/DDBJ whole genome shotgun (WGS) entry which is preliminary data.</text>
</comment>
<evidence type="ECO:0000259" key="2">
    <source>
        <dbReference type="PROSITE" id="PS50110"/>
    </source>
</evidence>
<dbReference type="SUPFAM" id="SSF52172">
    <property type="entry name" value="CheY-like"/>
    <property type="match status" value="1"/>
</dbReference>
<keyword evidence="1" id="KW-0597">Phosphoprotein</keyword>
<dbReference type="OrthoDB" id="582170at2"/>
<dbReference type="Gene3D" id="3.40.50.2300">
    <property type="match status" value="1"/>
</dbReference>
<accession>A0A558RBQ2</accession>
<feature type="domain" description="Response regulatory" evidence="2">
    <location>
        <begin position="1"/>
        <end position="99"/>
    </location>
</feature>
<name>A0A558RBQ2_9SPHN</name>
<dbReference type="Proteomes" id="UP000318681">
    <property type="component" value="Unassembled WGS sequence"/>
</dbReference>
<proteinExistence type="predicted"/>
<evidence type="ECO:0000313" key="4">
    <source>
        <dbReference type="Proteomes" id="UP000318681"/>
    </source>
</evidence>
<organism evidence="3 4">
    <name type="scientific">Alterirhizorhabdus solaris</name>
    <dbReference type="NCBI Taxonomy" id="2529389"/>
    <lineage>
        <taxon>Bacteria</taxon>
        <taxon>Pseudomonadati</taxon>
        <taxon>Pseudomonadota</taxon>
        <taxon>Alphaproteobacteria</taxon>
        <taxon>Sphingomonadales</taxon>
        <taxon>Rhizorhabdaceae</taxon>
        <taxon>Alterirhizorhabdus</taxon>
    </lineage>
</organism>
<evidence type="ECO:0000256" key="1">
    <source>
        <dbReference type="PROSITE-ProRule" id="PRU00169"/>
    </source>
</evidence>
<dbReference type="InterPro" id="IPR011006">
    <property type="entry name" value="CheY-like_superfamily"/>
</dbReference>
<reference evidence="3 4" key="1">
    <citation type="submission" date="2019-07" db="EMBL/GenBank/DDBJ databases">
        <title>Sphingomonas solaris sp. nov., isolated from a solar panel from Boston, Massachusetts.</title>
        <authorList>
            <person name="Tanner K."/>
            <person name="Pascual J."/>
            <person name="Mancuso C."/>
            <person name="Pereto J."/>
            <person name="Khalil A."/>
            <person name="Vilanova C."/>
        </authorList>
    </citation>
    <scope>NUCLEOTIDE SEQUENCE [LARGE SCALE GENOMIC DNA]</scope>
    <source>
        <strain evidence="3 4">R4DWN</strain>
    </source>
</reference>
<evidence type="ECO:0000313" key="3">
    <source>
        <dbReference type="EMBL" id="TVV76877.1"/>
    </source>
</evidence>
<protein>
    <submittedName>
        <fullName evidence="3">Response regulator</fullName>
    </submittedName>
</protein>
<dbReference type="EMBL" id="VNIM01000006">
    <property type="protein sequence ID" value="TVV76877.1"/>
    <property type="molecule type" value="Genomic_DNA"/>
</dbReference>
<dbReference type="InterPro" id="IPR001789">
    <property type="entry name" value="Sig_transdc_resp-reg_receiver"/>
</dbReference>
<dbReference type="AlphaFoldDB" id="A0A558RBQ2"/>
<keyword evidence="4" id="KW-1185">Reference proteome</keyword>